<sequence length="562" mass="63037">MNILNNLVLFLGLLCLALAQPTVRIRQGELSGRYMSTVNGRSISAFLGIPYAKPPIGNLRFKEPVPADPWEGVYNATSDPDFCLQYSHVTYNTATPVIGSEDCLFLNVYVPTELLVEERQEDLDVMIFIHGGAFMFGCSSIPGPEFLLDKDVILVTLNYRLGALGFLSLEDSILPGNNGMKDQVLALKWIKKNIAAFGGNPNNIVLTGLSAGGASVHFHMLSPLSQGIFTKAISMGGSALCPWAQMEAAREKTLMIANYLGCPTNDSLLIMKCLRTRPASKIVAATALFQRWMYNPFSPFGIVIEPPSPNAFLSESPVNIILKGKAQDIPYLVTMNSDEGLYPGAEILADSKLADELDNNWNEYLPFLLDYNYTCTADKIDNVSNRIKEFYLGNSRIMESKKQFIKMLGDRLFYDAIVKSTKLHAEYYSSPVYAYLFSHKGSVRLSNIFNMAEDIYDGTSHADDVGYVVRVRHMPLERNSTDMSLSNRMIDLWFRFISGDQMPREWPTVQENLPNFGFLEIKNPYERNDEVRIEADYGNEKFWDSLNLNENIACKGFSKDEL</sequence>
<dbReference type="CDD" id="cd00312">
    <property type="entry name" value="Esterase_lipase"/>
    <property type="match status" value="1"/>
</dbReference>
<dbReference type="InterPro" id="IPR002018">
    <property type="entry name" value="CarbesteraseB"/>
</dbReference>
<dbReference type="GO" id="GO:0052689">
    <property type="term" value="F:carboxylic ester hydrolase activity"/>
    <property type="evidence" value="ECO:0007669"/>
    <property type="project" value="UniProtKB-KW"/>
</dbReference>
<keyword evidence="5" id="KW-0732">Signal</keyword>
<evidence type="ECO:0000313" key="8">
    <source>
        <dbReference type="Proteomes" id="UP001461498"/>
    </source>
</evidence>
<name>A0AAW1DMM3_9HEMI</name>
<reference evidence="7 8" key="1">
    <citation type="submission" date="2022-12" db="EMBL/GenBank/DDBJ databases">
        <title>Chromosome-level genome assembly of true bugs.</title>
        <authorList>
            <person name="Ma L."/>
            <person name="Li H."/>
        </authorList>
    </citation>
    <scope>NUCLEOTIDE SEQUENCE [LARGE SCALE GENOMIC DNA]</scope>
    <source>
        <strain evidence="7">Lab_2022b</strain>
    </source>
</reference>
<evidence type="ECO:0000313" key="7">
    <source>
        <dbReference type="EMBL" id="KAK9511867.1"/>
    </source>
</evidence>
<evidence type="ECO:0000256" key="5">
    <source>
        <dbReference type="RuleBase" id="RU361235"/>
    </source>
</evidence>
<evidence type="ECO:0000256" key="4">
    <source>
        <dbReference type="ARBA" id="ARBA00023180"/>
    </source>
</evidence>
<evidence type="ECO:0000256" key="3">
    <source>
        <dbReference type="ARBA" id="ARBA00022801"/>
    </source>
</evidence>
<dbReference type="EC" id="3.1.1.-" evidence="5"/>
<dbReference type="AlphaFoldDB" id="A0AAW1DMM3"/>
<gene>
    <name evidence="7" type="ORF">O3M35_000440</name>
</gene>
<dbReference type="PANTHER" id="PTHR43142:SF1">
    <property type="entry name" value="CARBOXYLIC ESTER HYDROLASE"/>
    <property type="match status" value="1"/>
</dbReference>
<dbReference type="InterPro" id="IPR029058">
    <property type="entry name" value="AB_hydrolase_fold"/>
</dbReference>
<dbReference type="Pfam" id="PF00135">
    <property type="entry name" value="COesterase"/>
    <property type="match status" value="1"/>
</dbReference>
<keyword evidence="4" id="KW-0325">Glycoprotein</keyword>
<keyword evidence="8" id="KW-1185">Reference proteome</keyword>
<dbReference type="SUPFAM" id="SSF53474">
    <property type="entry name" value="alpha/beta-Hydrolases"/>
    <property type="match status" value="1"/>
</dbReference>
<protein>
    <recommendedName>
        <fullName evidence="5">Carboxylic ester hydrolase</fullName>
        <ecNumber evidence="5">3.1.1.-</ecNumber>
    </recommendedName>
</protein>
<evidence type="ECO:0000256" key="1">
    <source>
        <dbReference type="ARBA" id="ARBA00005964"/>
    </source>
</evidence>
<dbReference type="InterPro" id="IPR019826">
    <property type="entry name" value="Carboxylesterase_B_AS"/>
</dbReference>
<organism evidence="7 8">
    <name type="scientific">Rhynocoris fuscipes</name>
    <dbReference type="NCBI Taxonomy" id="488301"/>
    <lineage>
        <taxon>Eukaryota</taxon>
        <taxon>Metazoa</taxon>
        <taxon>Ecdysozoa</taxon>
        <taxon>Arthropoda</taxon>
        <taxon>Hexapoda</taxon>
        <taxon>Insecta</taxon>
        <taxon>Pterygota</taxon>
        <taxon>Neoptera</taxon>
        <taxon>Paraneoptera</taxon>
        <taxon>Hemiptera</taxon>
        <taxon>Heteroptera</taxon>
        <taxon>Panheteroptera</taxon>
        <taxon>Cimicomorpha</taxon>
        <taxon>Reduviidae</taxon>
        <taxon>Harpactorinae</taxon>
        <taxon>Harpactorini</taxon>
        <taxon>Rhynocoris</taxon>
    </lineage>
</organism>
<feature type="signal peptide" evidence="5">
    <location>
        <begin position="1"/>
        <end position="19"/>
    </location>
</feature>
<keyword evidence="3 5" id="KW-0378">Hydrolase</keyword>
<dbReference type="EMBL" id="JAPXFL010000001">
    <property type="protein sequence ID" value="KAK9511867.1"/>
    <property type="molecule type" value="Genomic_DNA"/>
</dbReference>
<comment type="similarity">
    <text evidence="1 5">Belongs to the type-B carboxylesterase/lipase family.</text>
</comment>
<dbReference type="Proteomes" id="UP001461498">
    <property type="component" value="Unassembled WGS sequence"/>
</dbReference>
<evidence type="ECO:0000259" key="6">
    <source>
        <dbReference type="Pfam" id="PF00135"/>
    </source>
</evidence>
<dbReference type="InterPro" id="IPR019819">
    <property type="entry name" value="Carboxylesterase_B_CS"/>
</dbReference>
<dbReference type="PROSITE" id="PS00941">
    <property type="entry name" value="CARBOXYLESTERASE_B_2"/>
    <property type="match status" value="1"/>
</dbReference>
<comment type="caution">
    <text evidence="7">The sequence shown here is derived from an EMBL/GenBank/DDBJ whole genome shotgun (WGS) entry which is preliminary data.</text>
</comment>
<feature type="chain" id="PRO_5043106650" description="Carboxylic ester hydrolase" evidence="5">
    <location>
        <begin position="20"/>
        <end position="562"/>
    </location>
</feature>
<feature type="domain" description="Carboxylesterase type B" evidence="6">
    <location>
        <begin position="20"/>
        <end position="523"/>
    </location>
</feature>
<dbReference type="PANTHER" id="PTHR43142">
    <property type="entry name" value="CARBOXYLIC ESTER HYDROLASE"/>
    <property type="match status" value="1"/>
</dbReference>
<proteinExistence type="inferred from homology"/>
<dbReference type="PROSITE" id="PS00122">
    <property type="entry name" value="CARBOXYLESTERASE_B_1"/>
    <property type="match status" value="1"/>
</dbReference>
<dbReference type="Gene3D" id="3.40.50.1820">
    <property type="entry name" value="alpha/beta hydrolase"/>
    <property type="match status" value="1"/>
</dbReference>
<keyword evidence="2" id="KW-0719">Serine esterase</keyword>
<accession>A0AAW1DMM3</accession>
<evidence type="ECO:0000256" key="2">
    <source>
        <dbReference type="ARBA" id="ARBA00022487"/>
    </source>
</evidence>